<sequence>MDRLSVSAFQQQLHLPIEWIREPTLAEYRPGPNAEALALVSTMAAGDGEPFLFLFGNAGTGKTHLLQAACLAATRQGLQTHFVPLGTTGLEPSLFDDLERLDLVAIDDVQAIAGDAIWERALFDLFNRMREQGRHLLTAAKTTPDALPLGLPDLRSRLQWGPRYCLLPLSDADCEQLLIESARRRGMTLNDDQARYIMNYHARDPTSLLALVARLDSLSLREQRQPTIPLIRRAMQGDL</sequence>
<dbReference type="PANTHER" id="PTHR30050">
    <property type="entry name" value="CHROMOSOMAL REPLICATION INITIATOR PROTEIN DNAA"/>
    <property type="match status" value="1"/>
</dbReference>
<dbReference type="GO" id="GO:0032297">
    <property type="term" value="P:negative regulation of DNA-templated DNA replication initiation"/>
    <property type="evidence" value="ECO:0007669"/>
    <property type="project" value="InterPro"/>
</dbReference>
<dbReference type="PANTHER" id="PTHR30050:SF5">
    <property type="entry name" value="DNAA REGULATORY INACTIVATOR HDA"/>
    <property type="match status" value="1"/>
</dbReference>
<dbReference type="AlphaFoldDB" id="I3Y849"/>
<dbReference type="Gene3D" id="3.40.50.300">
    <property type="entry name" value="P-loop containing nucleotide triphosphate hydrolases"/>
    <property type="match status" value="1"/>
</dbReference>
<dbReference type="CDD" id="cd00009">
    <property type="entry name" value="AAA"/>
    <property type="match status" value="1"/>
</dbReference>
<name>I3Y849_THIV6</name>
<feature type="domain" description="Hda lid" evidence="2">
    <location>
        <begin position="171"/>
        <end position="235"/>
    </location>
</feature>
<gene>
    <name evidence="3" type="ordered locus">Thivi_1137</name>
</gene>
<accession>I3Y849</accession>
<dbReference type="InterPro" id="IPR055199">
    <property type="entry name" value="Hda_lid"/>
</dbReference>
<dbReference type="eggNOG" id="COG0593">
    <property type="taxonomic scope" value="Bacteria"/>
</dbReference>
<dbReference type="SUPFAM" id="SSF52540">
    <property type="entry name" value="P-loop containing nucleoside triphosphate hydrolases"/>
    <property type="match status" value="1"/>
</dbReference>
<dbReference type="GO" id="GO:0006270">
    <property type="term" value="P:DNA replication initiation"/>
    <property type="evidence" value="ECO:0007669"/>
    <property type="project" value="TreeGrafter"/>
</dbReference>
<feature type="domain" description="Chromosomal replication initiator protein DnaA ATPAse" evidence="1">
    <location>
        <begin position="40"/>
        <end position="161"/>
    </location>
</feature>
<protein>
    <submittedName>
        <fullName evidence="3">Regulatory inactivation of DnaA Hda protein</fullName>
    </submittedName>
</protein>
<reference evidence="3 4" key="1">
    <citation type="submission" date="2012-06" db="EMBL/GenBank/DDBJ databases">
        <title>Complete sequence of Thiocystis violascens DSM 198.</title>
        <authorList>
            <consortium name="US DOE Joint Genome Institute"/>
            <person name="Lucas S."/>
            <person name="Han J."/>
            <person name="Lapidus A."/>
            <person name="Cheng J.-F."/>
            <person name="Goodwin L."/>
            <person name="Pitluck S."/>
            <person name="Peters L."/>
            <person name="Ovchinnikova G."/>
            <person name="Teshima H."/>
            <person name="Detter J.C."/>
            <person name="Han C."/>
            <person name="Tapia R."/>
            <person name="Land M."/>
            <person name="Hauser L."/>
            <person name="Kyrpides N."/>
            <person name="Ivanova N."/>
            <person name="Pagani I."/>
            <person name="Vogl K."/>
            <person name="Liu Z."/>
            <person name="Frigaard N.-U."/>
            <person name="Bryant D."/>
            <person name="Woyke T."/>
        </authorList>
    </citation>
    <scope>NUCLEOTIDE SEQUENCE [LARGE SCALE GENOMIC DNA]</scope>
    <source>
        <strain evidence="4">ATCC 17096 / DSM 198 / 6111</strain>
    </source>
</reference>
<dbReference type="Gene3D" id="1.10.8.60">
    <property type="match status" value="1"/>
</dbReference>
<dbReference type="Proteomes" id="UP000006062">
    <property type="component" value="Chromosome"/>
</dbReference>
<organism evidence="3 4">
    <name type="scientific">Thiocystis violascens (strain ATCC 17096 / DSM 198 / 6111)</name>
    <name type="common">Chromatium violascens</name>
    <dbReference type="NCBI Taxonomy" id="765911"/>
    <lineage>
        <taxon>Bacteria</taxon>
        <taxon>Pseudomonadati</taxon>
        <taxon>Pseudomonadota</taxon>
        <taxon>Gammaproteobacteria</taxon>
        <taxon>Chromatiales</taxon>
        <taxon>Chromatiaceae</taxon>
        <taxon>Thiocystis</taxon>
    </lineage>
</organism>
<dbReference type="EMBL" id="CP003154">
    <property type="protein sequence ID" value="AFL73167.1"/>
    <property type="molecule type" value="Genomic_DNA"/>
</dbReference>
<dbReference type="KEGG" id="tvi:Thivi_1137"/>
<dbReference type="HOGENOM" id="CLU_072265_1_1_6"/>
<dbReference type="NCBIfam" id="TIGR03420">
    <property type="entry name" value="DnaA_homol_Hda"/>
    <property type="match status" value="1"/>
</dbReference>
<evidence type="ECO:0000313" key="4">
    <source>
        <dbReference type="Proteomes" id="UP000006062"/>
    </source>
</evidence>
<dbReference type="STRING" id="765911.Thivi_1137"/>
<evidence type="ECO:0000259" key="1">
    <source>
        <dbReference type="Pfam" id="PF00308"/>
    </source>
</evidence>
<dbReference type="Pfam" id="PF00308">
    <property type="entry name" value="Bac_DnaA"/>
    <property type="match status" value="1"/>
</dbReference>
<dbReference type="InterPro" id="IPR013317">
    <property type="entry name" value="DnaA_dom"/>
</dbReference>
<evidence type="ECO:0000259" key="2">
    <source>
        <dbReference type="Pfam" id="PF22688"/>
    </source>
</evidence>
<dbReference type="Pfam" id="PF22688">
    <property type="entry name" value="Hda_lid"/>
    <property type="match status" value="1"/>
</dbReference>
<dbReference type="InterPro" id="IPR027417">
    <property type="entry name" value="P-loop_NTPase"/>
</dbReference>
<dbReference type="InterPro" id="IPR017788">
    <property type="entry name" value="Hda"/>
</dbReference>
<proteinExistence type="predicted"/>
<keyword evidence="4" id="KW-1185">Reference proteome</keyword>
<evidence type="ECO:0000313" key="3">
    <source>
        <dbReference type="EMBL" id="AFL73167.1"/>
    </source>
</evidence>